<proteinExistence type="predicted"/>
<keyword evidence="1" id="KW-1185">Reference proteome</keyword>
<dbReference type="Proteomes" id="UP000095282">
    <property type="component" value="Unplaced"/>
</dbReference>
<name>A0A1I7TW53_9PELO</name>
<organism evidence="1 2">
    <name type="scientific">Caenorhabditis tropicalis</name>
    <dbReference type="NCBI Taxonomy" id="1561998"/>
    <lineage>
        <taxon>Eukaryota</taxon>
        <taxon>Metazoa</taxon>
        <taxon>Ecdysozoa</taxon>
        <taxon>Nematoda</taxon>
        <taxon>Chromadorea</taxon>
        <taxon>Rhabditida</taxon>
        <taxon>Rhabditina</taxon>
        <taxon>Rhabditomorpha</taxon>
        <taxon>Rhabditoidea</taxon>
        <taxon>Rhabditidae</taxon>
        <taxon>Peloderinae</taxon>
        <taxon>Caenorhabditis</taxon>
    </lineage>
</organism>
<sequence length="79" mass="9183">MLAFIRNGLHIEDLIDMSIKNVWTTKTKVNTSPDEYTINNNSQTIVKNVIQKGYEHSKDIIPGVDRHQKKSDLWVMKKN</sequence>
<reference evidence="2" key="1">
    <citation type="submission" date="2016-11" db="UniProtKB">
        <authorList>
            <consortium name="WormBaseParasite"/>
        </authorList>
    </citation>
    <scope>IDENTIFICATION</scope>
</reference>
<dbReference type="WBParaSite" id="Csp11.Scaffold629.g12382.t1">
    <property type="protein sequence ID" value="Csp11.Scaffold629.g12382.t1"/>
    <property type="gene ID" value="Csp11.Scaffold629.g12382"/>
</dbReference>
<dbReference type="AlphaFoldDB" id="A0A1I7TW53"/>
<protein>
    <submittedName>
        <fullName evidence="2">Transposase</fullName>
    </submittedName>
</protein>
<evidence type="ECO:0000313" key="1">
    <source>
        <dbReference type="Proteomes" id="UP000095282"/>
    </source>
</evidence>
<evidence type="ECO:0000313" key="2">
    <source>
        <dbReference type="WBParaSite" id="Csp11.Scaffold629.g12382.t1"/>
    </source>
</evidence>
<accession>A0A1I7TW53</accession>